<dbReference type="InterPro" id="IPR003594">
    <property type="entry name" value="HATPase_dom"/>
</dbReference>
<feature type="domain" description="Histidine kinase/HSP90-like ATPase" evidence="11">
    <location>
        <begin position="289"/>
        <end position="389"/>
    </location>
</feature>
<name>A0A919JYU9_9ACTN</name>
<dbReference type="GO" id="GO:0005524">
    <property type="term" value="F:ATP binding"/>
    <property type="evidence" value="ECO:0007669"/>
    <property type="project" value="UniProtKB-KW"/>
</dbReference>
<dbReference type="AlphaFoldDB" id="A0A919JYU9"/>
<dbReference type="GO" id="GO:0000155">
    <property type="term" value="F:phosphorelay sensor kinase activity"/>
    <property type="evidence" value="ECO:0007669"/>
    <property type="project" value="InterPro"/>
</dbReference>
<feature type="transmembrane region" description="Helical" evidence="10">
    <location>
        <begin position="50"/>
        <end position="66"/>
    </location>
</feature>
<dbReference type="Pfam" id="PF23539">
    <property type="entry name" value="DUF7134"/>
    <property type="match status" value="1"/>
</dbReference>
<feature type="transmembrane region" description="Helical" evidence="10">
    <location>
        <begin position="18"/>
        <end position="38"/>
    </location>
</feature>
<evidence type="ECO:0000256" key="5">
    <source>
        <dbReference type="ARBA" id="ARBA00022741"/>
    </source>
</evidence>
<dbReference type="Pfam" id="PF02518">
    <property type="entry name" value="HATPase_c"/>
    <property type="match status" value="1"/>
</dbReference>
<evidence type="ECO:0000256" key="8">
    <source>
        <dbReference type="ARBA" id="ARBA00023012"/>
    </source>
</evidence>
<proteinExistence type="predicted"/>
<dbReference type="EC" id="2.7.13.3" evidence="2"/>
<evidence type="ECO:0000259" key="12">
    <source>
        <dbReference type="Pfam" id="PF07730"/>
    </source>
</evidence>
<gene>
    <name evidence="14" type="ORF">Ari01nite_09410</name>
</gene>
<dbReference type="InterPro" id="IPR055558">
    <property type="entry name" value="DUF7134"/>
</dbReference>
<evidence type="ECO:0000256" key="9">
    <source>
        <dbReference type="SAM" id="MobiDB-lite"/>
    </source>
</evidence>
<dbReference type="PANTHER" id="PTHR24421">
    <property type="entry name" value="NITRATE/NITRITE SENSOR PROTEIN NARX-RELATED"/>
    <property type="match status" value="1"/>
</dbReference>
<keyword evidence="10" id="KW-0472">Membrane</keyword>
<protein>
    <recommendedName>
        <fullName evidence="2">histidine kinase</fullName>
        <ecNumber evidence="2">2.7.13.3</ecNumber>
    </recommendedName>
</protein>
<keyword evidence="4" id="KW-0808">Transferase</keyword>
<feature type="transmembrane region" description="Helical" evidence="10">
    <location>
        <begin position="119"/>
        <end position="136"/>
    </location>
</feature>
<keyword evidence="7" id="KW-0067">ATP-binding</keyword>
<feature type="domain" description="DUF7134" evidence="13">
    <location>
        <begin position="14"/>
        <end position="165"/>
    </location>
</feature>
<dbReference type="GO" id="GO:0016020">
    <property type="term" value="C:membrane"/>
    <property type="evidence" value="ECO:0007669"/>
    <property type="project" value="InterPro"/>
</dbReference>
<dbReference type="PANTHER" id="PTHR24421:SF10">
    <property type="entry name" value="NITRATE_NITRITE SENSOR PROTEIN NARQ"/>
    <property type="match status" value="1"/>
</dbReference>
<dbReference type="GO" id="GO:0046983">
    <property type="term" value="F:protein dimerization activity"/>
    <property type="evidence" value="ECO:0007669"/>
    <property type="project" value="InterPro"/>
</dbReference>
<dbReference type="RefSeq" id="WP_203779683.1">
    <property type="nucleotide sequence ID" value="NZ_BOMV01000007.1"/>
</dbReference>
<dbReference type="SUPFAM" id="SSF55874">
    <property type="entry name" value="ATPase domain of HSP90 chaperone/DNA topoisomerase II/histidine kinase"/>
    <property type="match status" value="1"/>
</dbReference>
<evidence type="ECO:0000259" key="13">
    <source>
        <dbReference type="Pfam" id="PF23539"/>
    </source>
</evidence>
<keyword evidence="6 14" id="KW-0418">Kinase</keyword>
<feature type="domain" description="Signal transduction histidine kinase subgroup 3 dimerisation and phosphoacceptor" evidence="12">
    <location>
        <begin position="183"/>
        <end position="248"/>
    </location>
</feature>
<keyword evidence="10" id="KW-0812">Transmembrane</keyword>
<dbReference type="InterPro" id="IPR011712">
    <property type="entry name" value="Sig_transdc_His_kin_sub3_dim/P"/>
</dbReference>
<feature type="transmembrane region" description="Helical" evidence="10">
    <location>
        <begin position="97"/>
        <end position="114"/>
    </location>
</feature>
<feature type="transmembrane region" description="Helical" evidence="10">
    <location>
        <begin position="73"/>
        <end position="91"/>
    </location>
</feature>
<organism evidence="14 15">
    <name type="scientific">Paractinoplanes rishiriensis</name>
    <dbReference type="NCBI Taxonomy" id="1050105"/>
    <lineage>
        <taxon>Bacteria</taxon>
        <taxon>Bacillati</taxon>
        <taxon>Actinomycetota</taxon>
        <taxon>Actinomycetes</taxon>
        <taxon>Micromonosporales</taxon>
        <taxon>Micromonosporaceae</taxon>
        <taxon>Paractinoplanes</taxon>
    </lineage>
</organism>
<keyword evidence="5" id="KW-0547">Nucleotide-binding</keyword>
<evidence type="ECO:0000256" key="7">
    <source>
        <dbReference type="ARBA" id="ARBA00022840"/>
    </source>
</evidence>
<dbReference type="Pfam" id="PF07730">
    <property type="entry name" value="HisKA_3"/>
    <property type="match status" value="1"/>
</dbReference>
<dbReference type="InterPro" id="IPR036890">
    <property type="entry name" value="HATPase_C_sf"/>
</dbReference>
<comment type="catalytic activity">
    <reaction evidence="1">
        <text>ATP + protein L-histidine = ADP + protein N-phospho-L-histidine.</text>
        <dbReference type="EC" id="2.7.13.3"/>
    </reaction>
</comment>
<evidence type="ECO:0000313" key="14">
    <source>
        <dbReference type="EMBL" id="GIE93476.1"/>
    </source>
</evidence>
<keyword evidence="3" id="KW-0597">Phosphoprotein</keyword>
<dbReference type="InterPro" id="IPR050482">
    <property type="entry name" value="Sensor_HK_TwoCompSys"/>
</dbReference>
<evidence type="ECO:0000313" key="15">
    <source>
        <dbReference type="Proteomes" id="UP000636960"/>
    </source>
</evidence>
<reference evidence="14" key="1">
    <citation type="submission" date="2021-01" db="EMBL/GenBank/DDBJ databases">
        <title>Whole genome shotgun sequence of Actinoplanes rishiriensis NBRC 108556.</title>
        <authorList>
            <person name="Komaki H."/>
            <person name="Tamura T."/>
        </authorList>
    </citation>
    <scope>NUCLEOTIDE SEQUENCE</scope>
    <source>
        <strain evidence="14">NBRC 108556</strain>
    </source>
</reference>
<evidence type="ECO:0000256" key="6">
    <source>
        <dbReference type="ARBA" id="ARBA00022777"/>
    </source>
</evidence>
<evidence type="ECO:0000256" key="4">
    <source>
        <dbReference type="ARBA" id="ARBA00022679"/>
    </source>
</evidence>
<evidence type="ECO:0000256" key="1">
    <source>
        <dbReference type="ARBA" id="ARBA00000085"/>
    </source>
</evidence>
<sequence length="393" mass="40718">MTTATPSPLIRGLSRGQLLVIDGVLATVVAACGWYAAVDGPSPVGWHEPVWLPVVAGVLLGLPVAVRRIRPVAAVWLALALVVACVATGVIPHYAGLAPILAMCPVLYTVGADVRRRRSVPIVIGCVVATALAFLAGDGTPFEIGLVGWVLGAAWTAGRTVRERRAYAARAAEQATELAVGQERLRIARELHDIVAHSMSMIAVKAAIADHLADSQPQEMRAALRVIATTSRDTLGELRRALGVLRTEGTLVPAPGLADLDELVTAARTSGLSVDLVVRGGDRIPDGVALAVFRLVQEALTNVVKHARASECRVAIEIGDGSLRLDVADNGSPVTAEPRPAAVDDPGSPAPGRPGGQGLIGMRERAAMFGGDLVAGPSAKGGWAVTTTLSWAA</sequence>
<dbReference type="Gene3D" id="3.30.565.10">
    <property type="entry name" value="Histidine kinase-like ATPase, C-terminal domain"/>
    <property type="match status" value="1"/>
</dbReference>
<dbReference type="Gene3D" id="1.20.5.1930">
    <property type="match status" value="1"/>
</dbReference>
<accession>A0A919JYU9</accession>
<feature type="region of interest" description="Disordered" evidence="9">
    <location>
        <begin position="329"/>
        <end position="357"/>
    </location>
</feature>
<comment type="caution">
    <text evidence="14">The sequence shown here is derived from an EMBL/GenBank/DDBJ whole genome shotgun (WGS) entry which is preliminary data.</text>
</comment>
<keyword evidence="8" id="KW-0902">Two-component regulatory system</keyword>
<dbReference type="Proteomes" id="UP000636960">
    <property type="component" value="Unassembled WGS sequence"/>
</dbReference>
<evidence type="ECO:0000256" key="2">
    <source>
        <dbReference type="ARBA" id="ARBA00012438"/>
    </source>
</evidence>
<evidence type="ECO:0000256" key="3">
    <source>
        <dbReference type="ARBA" id="ARBA00022553"/>
    </source>
</evidence>
<keyword evidence="15" id="KW-1185">Reference proteome</keyword>
<dbReference type="EMBL" id="BOMV01000007">
    <property type="protein sequence ID" value="GIE93476.1"/>
    <property type="molecule type" value="Genomic_DNA"/>
</dbReference>
<evidence type="ECO:0000259" key="11">
    <source>
        <dbReference type="Pfam" id="PF02518"/>
    </source>
</evidence>
<evidence type="ECO:0000256" key="10">
    <source>
        <dbReference type="SAM" id="Phobius"/>
    </source>
</evidence>
<dbReference type="CDD" id="cd16917">
    <property type="entry name" value="HATPase_UhpB-NarQ-NarX-like"/>
    <property type="match status" value="1"/>
</dbReference>
<keyword evidence="10" id="KW-1133">Transmembrane helix</keyword>